<proteinExistence type="predicted"/>
<feature type="chain" id="PRO_5026817054" evidence="1">
    <location>
        <begin position="21"/>
        <end position="296"/>
    </location>
</feature>
<organism evidence="2 3">
    <name type="scientific">Thiorhodococcus minor</name>
    <dbReference type="NCBI Taxonomy" id="57489"/>
    <lineage>
        <taxon>Bacteria</taxon>
        <taxon>Pseudomonadati</taxon>
        <taxon>Pseudomonadota</taxon>
        <taxon>Gammaproteobacteria</taxon>
        <taxon>Chromatiales</taxon>
        <taxon>Chromatiaceae</taxon>
        <taxon>Thiorhodococcus</taxon>
    </lineage>
</organism>
<dbReference type="PANTHER" id="PTHR42953:SF2">
    <property type="entry name" value="ADHESION PROTEIN"/>
    <property type="match status" value="1"/>
</dbReference>
<dbReference type="EMBL" id="JAAIJQ010000029">
    <property type="protein sequence ID" value="NEV62493.1"/>
    <property type="molecule type" value="Genomic_DNA"/>
</dbReference>
<dbReference type="GO" id="GO:0030001">
    <property type="term" value="P:metal ion transport"/>
    <property type="evidence" value="ECO:0007669"/>
    <property type="project" value="InterPro"/>
</dbReference>
<evidence type="ECO:0000313" key="3">
    <source>
        <dbReference type="Proteomes" id="UP000483379"/>
    </source>
</evidence>
<dbReference type="Gene3D" id="3.40.50.1980">
    <property type="entry name" value="Nitrogenase molybdenum iron protein domain"/>
    <property type="match status" value="2"/>
</dbReference>
<dbReference type="InterPro" id="IPR050492">
    <property type="entry name" value="Bact_metal-bind_prot9"/>
</dbReference>
<evidence type="ECO:0000256" key="1">
    <source>
        <dbReference type="SAM" id="SignalP"/>
    </source>
</evidence>
<comment type="caution">
    <text evidence="2">The sequence shown here is derived from an EMBL/GenBank/DDBJ whole genome shotgun (WGS) entry which is preliminary data.</text>
</comment>
<keyword evidence="1" id="KW-0732">Signal</keyword>
<evidence type="ECO:0000313" key="2">
    <source>
        <dbReference type="EMBL" id="NEV62493.1"/>
    </source>
</evidence>
<dbReference type="GO" id="GO:0046872">
    <property type="term" value="F:metal ion binding"/>
    <property type="evidence" value="ECO:0007669"/>
    <property type="project" value="InterPro"/>
</dbReference>
<dbReference type="Pfam" id="PF01297">
    <property type="entry name" value="ZnuA"/>
    <property type="match status" value="1"/>
</dbReference>
<feature type="signal peptide" evidence="1">
    <location>
        <begin position="1"/>
        <end position="20"/>
    </location>
</feature>
<dbReference type="InterPro" id="IPR006127">
    <property type="entry name" value="ZnuA-like"/>
</dbReference>
<dbReference type="PANTHER" id="PTHR42953">
    <property type="entry name" value="HIGH-AFFINITY ZINC UPTAKE SYSTEM PROTEIN ZNUA-RELATED"/>
    <property type="match status" value="1"/>
</dbReference>
<protein>
    <submittedName>
        <fullName evidence="2">Zinc ABC transporter substrate-binding protein</fullName>
    </submittedName>
</protein>
<keyword evidence="3" id="KW-1185">Reference proteome</keyword>
<reference evidence="2 3" key="1">
    <citation type="submission" date="2020-02" db="EMBL/GenBank/DDBJ databases">
        <title>Genome sequences of Thiorhodococcus mannitoliphagus and Thiorhodococcus minor, purple sulfur photosynthetic bacteria in the gammaproteobacterial family, Chromatiaceae.</title>
        <authorList>
            <person name="Aviles F.A."/>
            <person name="Meyer T.E."/>
            <person name="Kyndt J.A."/>
        </authorList>
    </citation>
    <scope>NUCLEOTIDE SEQUENCE [LARGE SCALE GENOMIC DNA]</scope>
    <source>
        <strain evidence="2 3">DSM 11518</strain>
    </source>
</reference>
<dbReference type="Proteomes" id="UP000483379">
    <property type="component" value="Unassembled WGS sequence"/>
</dbReference>
<dbReference type="RefSeq" id="WP_164452962.1">
    <property type="nucleotide sequence ID" value="NZ_JAAIJQ010000029.1"/>
</dbReference>
<sequence>MLKRLSFVLMSLICLGNASAASLDVVATSPSMGALVRAVAGDRAALRVLAGPDRDLHQLQVKPSMIRALRSADLVVAIGAELEIGWLPPAIASAANPSIQPGRAGYFEAAAQVPLLDAGGPADRALGDVHPVGNPHVDMDPARMTTIARALAERMAQLDPGGAAAYRRGAESFASAVEQRLPGWRARLANAHGVVLYHRDAIYLLERFGVPLLGTIEAVPGVPPSGRYLSELTAKLSGKDGVIIYAPYQAPKAANKLARDLGWQAVRLSLEPPLKADGNGYLAHLDAWVETIASGR</sequence>
<gene>
    <name evidence="2" type="ORF">G3446_11420</name>
</gene>
<dbReference type="AlphaFoldDB" id="A0A6M0K0P6"/>
<accession>A0A6M0K0P6</accession>
<name>A0A6M0K0P6_9GAMM</name>
<dbReference type="SUPFAM" id="SSF53807">
    <property type="entry name" value="Helical backbone' metal receptor"/>
    <property type="match status" value="1"/>
</dbReference>